<dbReference type="Proteomes" id="UP000054477">
    <property type="component" value="Unassembled WGS sequence"/>
</dbReference>
<dbReference type="AlphaFoldDB" id="A0A0C9WYK9"/>
<sequence>MPVPWDRVPAGSPRQTALRAQFTHPSSIVIYALFIGGLALSLGPSTRVIGSLLCLSLFGTFAGQRWLLSRFYISYCENSLRADLADIGKHYCVSESEGTRDAQSSASCFWVVEAYSDETGYCEIVGTVGLDSSTKDDQNTAELRRMAVSPHHRRLGIGQLLAITLIAHARERGLASVFLTTTSYQAPAIRLYERMGWVVQRRTAVWSLLPTFELALVDMKLDLTGS</sequence>
<evidence type="ECO:0000313" key="5">
    <source>
        <dbReference type="Proteomes" id="UP000054477"/>
    </source>
</evidence>
<dbReference type="STRING" id="1095629.A0A0C9WYK9"/>
<feature type="transmembrane region" description="Helical" evidence="2">
    <location>
        <begin position="48"/>
        <end position="68"/>
    </location>
</feature>
<protein>
    <recommendedName>
        <fullName evidence="3">N-acetyltransferase domain-containing protein</fullName>
    </recommendedName>
</protein>
<dbReference type="PANTHER" id="PTHR13947">
    <property type="entry name" value="GNAT FAMILY N-ACETYLTRANSFERASE"/>
    <property type="match status" value="1"/>
</dbReference>
<evidence type="ECO:0000256" key="2">
    <source>
        <dbReference type="SAM" id="Phobius"/>
    </source>
</evidence>
<feature type="domain" description="N-acetyltransferase" evidence="3">
    <location>
        <begin position="71"/>
        <end position="224"/>
    </location>
</feature>
<keyword evidence="5" id="KW-1185">Reference proteome</keyword>
<keyword evidence="2" id="KW-0472">Membrane</keyword>
<accession>A0A0C9WYK9</accession>
<proteinExistence type="predicted"/>
<dbReference type="PROSITE" id="PS51186">
    <property type="entry name" value="GNAT"/>
    <property type="match status" value="1"/>
</dbReference>
<dbReference type="PANTHER" id="PTHR13947:SF37">
    <property type="entry name" value="LD18367P"/>
    <property type="match status" value="1"/>
</dbReference>
<evidence type="ECO:0000256" key="1">
    <source>
        <dbReference type="ARBA" id="ARBA00022679"/>
    </source>
</evidence>
<organism evidence="4 5">
    <name type="scientific">Laccaria amethystina LaAM-08-1</name>
    <dbReference type="NCBI Taxonomy" id="1095629"/>
    <lineage>
        <taxon>Eukaryota</taxon>
        <taxon>Fungi</taxon>
        <taxon>Dikarya</taxon>
        <taxon>Basidiomycota</taxon>
        <taxon>Agaricomycotina</taxon>
        <taxon>Agaricomycetes</taxon>
        <taxon>Agaricomycetidae</taxon>
        <taxon>Agaricales</taxon>
        <taxon>Agaricineae</taxon>
        <taxon>Hydnangiaceae</taxon>
        <taxon>Laccaria</taxon>
    </lineage>
</organism>
<dbReference type="HOGENOM" id="CLU_083059_0_0_1"/>
<dbReference type="EMBL" id="KN838813">
    <property type="protein sequence ID" value="KIJ94013.1"/>
    <property type="molecule type" value="Genomic_DNA"/>
</dbReference>
<keyword evidence="2" id="KW-1133">Transmembrane helix</keyword>
<dbReference type="Gene3D" id="3.40.630.30">
    <property type="match status" value="1"/>
</dbReference>
<dbReference type="InterPro" id="IPR000182">
    <property type="entry name" value="GNAT_dom"/>
</dbReference>
<dbReference type="GO" id="GO:0008080">
    <property type="term" value="F:N-acetyltransferase activity"/>
    <property type="evidence" value="ECO:0007669"/>
    <property type="project" value="InterPro"/>
</dbReference>
<dbReference type="SUPFAM" id="SSF55729">
    <property type="entry name" value="Acyl-CoA N-acyltransferases (Nat)"/>
    <property type="match status" value="1"/>
</dbReference>
<reference evidence="4 5" key="1">
    <citation type="submission" date="2014-04" db="EMBL/GenBank/DDBJ databases">
        <authorList>
            <consortium name="DOE Joint Genome Institute"/>
            <person name="Kuo A."/>
            <person name="Kohler A."/>
            <person name="Nagy L.G."/>
            <person name="Floudas D."/>
            <person name="Copeland A."/>
            <person name="Barry K.W."/>
            <person name="Cichocki N."/>
            <person name="Veneault-Fourrey C."/>
            <person name="LaButti K."/>
            <person name="Lindquist E.A."/>
            <person name="Lipzen A."/>
            <person name="Lundell T."/>
            <person name="Morin E."/>
            <person name="Murat C."/>
            <person name="Sun H."/>
            <person name="Tunlid A."/>
            <person name="Henrissat B."/>
            <person name="Grigoriev I.V."/>
            <person name="Hibbett D.S."/>
            <person name="Martin F."/>
            <person name="Nordberg H.P."/>
            <person name="Cantor M.N."/>
            <person name="Hua S.X."/>
        </authorList>
    </citation>
    <scope>NUCLEOTIDE SEQUENCE [LARGE SCALE GENOMIC DNA]</scope>
    <source>
        <strain evidence="4 5">LaAM-08-1</strain>
    </source>
</reference>
<dbReference type="InterPro" id="IPR016181">
    <property type="entry name" value="Acyl_CoA_acyltransferase"/>
</dbReference>
<keyword evidence="1" id="KW-0808">Transferase</keyword>
<gene>
    <name evidence="4" type="ORF">K443DRAFT_111193</name>
</gene>
<reference evidence="5" key="2">
    <citation type="submission" date="2015-01" db="EMBL/GenBank/DDBJ databases">
        <title>Evolutionary Origins and Diversification of the Mycorrhizal Mutualists.</title>
        <authorList>
            <consortium name="DOE Joint Genome Institute"/>
            <consortium name="Mycorrhizal Genomics Consortium"/>
            <person name="Kohler A."/>
            <person name="Kuo A."/>
            <person name="Nagy L.G."/>
            <person name="Floudas D."/>
            <person name="Copeland A."/>
            <person name="Barry K.W."/>
            <person name="Cichocki N."/>
            <person name="Veneault-Fourrey C."/>
            <person name="LaButti K."/>
            <person name="Lindquist E.A."/>
            <person name="Lipzen A."/>
            <person name="Lundell T."/>
            <person name="Morin E."/>
            <person name="Murat C."/>
            <person name="Riley R."/>
            <person name="Ohm R."/>
            <person name="Sun H."/>
            <person name="Tunlid A."/>
            <person name="Henrissat B."/>
            <person name="Grigoriev I.V."/>
            <person name="Hibbett D.S."/>
            <person name="Martin F."/>
        </authorList>
    </citation>
    <scope>NUCLEOTIDE SEQUENCE [LARGE SCALE GENOMIC DNA]</scope>
    <source>
        <strain evidence="5">LaAM-08-1</strain>
    </source>
</reference>
<name>A0A0C9WYK9_9AGAR</name>
<dbReference type="CDD" id="cd04301">
    <property type="entry name" value="NAT_SF"/>
    <property type="match status" value="1"/>
</dbReference>
<keyword evidence="2" id="KW-0812">Transmembrane</keyword>
<dbReference type="InterPro" id="IPR050769">
    <property type="entry name" value="NAT_camello-type"/>
</dbReference>
<dbReference type="OrthoDB" id="41532at2759"/>
<evidence type="ECO:0000313" key="4">
    <source>
        <dbReference type="EMBL" id="KIJ94013.1"/>
    </source>
</evidence>
<evidence type="ECO:0000259" key="3">
    <source>
        <dbReference type="PROSITE" id="PS51186"/>
    </source>
</evidence>
<dbReference type="Pfam" id="PF00583">
    <property type="entry name" value="Acetyltransf_1"/>
    <property type="match status" value="1"/>
</dbReference>
<feature type="transmembrane region" description="Helical" evidence="2">
    <location>
        <begin position="22"/>
        <end position="42"/>
    </location>
</feature>